<keyword evidence="3" id="KW-1185">Reference proteome</keyword>
<dbReference type="OrthoDB" id="9787225at2"/>
<evidence type="ECO:0000259" key="1">
    <source>
        <dbReference type="Pfam" id="PF05257"/>
    </source>
</evidence>
<protein>
    <submittedName>
        <fullName evidence="2">CHAP domain-containing protein</fullName>
    </submittedName>
</protein>
<dbReference type="RefSeq" id="WP_114471040.1">
    <property type="nucleotide sequence ID" value="NZ_QPJK01000009.1"/>
</dbReference>
<accession>A0A368XI90</accession>
<sequence>MTDADKLIARARSMTERRILYWAGAGGTDPGAPDCTTQLAVGRAWPGLPADERARLLPIAQAAGLDPTDPDLVVPACDCSGFVCWALGIPRRRPTGAWINTDSVWADASGPQRAFVHRPEASVGDLVVYPKPVDARFGHIGIVTAVDGAGRALRVLHCSADNFALAPAGDAIRETAPAAFEQHRQTLYCRFMGAG</sequence>
<comment type="caution">
    <text evidence="2">The sequence shown here is derived from an EMBL/GenBank/DDBJ whole genome shotgun (WGS) entry which is preliminary data.</text>
</comment>
<dbReference type="Gene3D" id="3.90.1720.10">
    <property type="entry name" value="endopeptidase domain like (from Nostoc punctiforme)"/>
    <property type="match status" value="1"/>
</dbReference>
<dbReference type="Proteomes" id="UP000252884">
    <property type="component" value="Unassembled WGS sequence"/>
</dbReference>
<evidence type="ECO:0000313" key="2">
    <source>
        <dbReference type="EMBL" id="RCW67545.1"/>
    </source>
</evidence>
<dbReference type="Pfam" id="PF05257">
    <property type="entry name" value="CHAP"/>
    <property type="match status" value="1"/>
</dbReference>
<evidence type="ECO:0000313" key="3">
    <source>
        <dbReference type="Proteomes" id="UP000252884"/>
    </source>
</evidence>
<dbReference type="AlphaFoldDB" id="A0A368XI90"/>
<feature type="domain" description="Peptidase C51" evidence="1">
    <location>
        <begin position="78"/>
        <end position="148"/>
    </location>
</feature>
<proteinExistence type="predicted"/>
<dbReference type="SUPFAM" id="SSF54001">
    <property type="entry name" value="Cysteine proteinases"/>
    <property type="match status" value="1"/>
</dbReference>
<dbReference type="InterPro" id="IPR007921">
    <property type="entry name" value="CHAP_dom"/>
</dbReference>
<reference evidence="2 3" key="1">
    <citation type="submission" date="2018-07" db="EMBL/GenBank/DDBJ databases">
        <title>Genomic Encyclopedia of Type Strains, Phase IV (KMG-IV): sequencing the most valuable type-strain genomes for metagenomic binning, comparative biology and taxonomic classification.</title>
        <authorList>
            <person name="Goeker M."/>
        </authorList>
    </citation>
    <scope>NUCLEOTIDE SEQUENCE [LARGE SCALE GENOMIC DNA]</scope>
    <source>
        <strain evidence="2 3">DSM 21634</strain>
    </source>
</reference>
<dbReference type="EMBL" id="QPJK01000009">
    <property type="protein sequence ID" value="RCW67545.1"/>
    <property type="molecule type" value="Genomic_DNA"/>
</dbReference>
<dbReference type="InterPro" id="IPR038765">
    <property type="entry name" value="Papain-like_cys_pep_sf"/>
</dbReference>
<gene>
    <name evidence="2" type="ORF">DES41_109268</name>
</gene>
<organism evidence="2 3">
    <name type="scientific">Pseudorhodoferax soli</name>
    <dbReference type="NCBI Taxonomy" id="545864"/>
    <lineage>
        <taxon>Bacteria</taxon>
        <taxon>Pseudomonadati</taxon>
        <taxon>Pseudomonadota</taxon>
        <taxon>Betaproteobacteria</taxon>
        <taxon>Burkholderiales</taxon>
        <taxon>Comamonadaceae</taxon>
    </lineage>
</organism>
<name>A0A368XI90_9BURK</name>